<dbReference type="PROSITE" id="PS51194">
    <property type="entry name" value="HELICASE_CTER"/>
    <property type="match status" value="1"/>
</dbReference>
<dbReference type="InterPro" id="IPR038718">
    <property type="entry name" value="SNF2-like_sf"/>
</dbReference>
<evidence type="ECO:0000313" key="6">
    <source>
        <dbReference type="EMBL" id="QXH37896.1"/>
    </source>
</evidence>
<dbReference type="Gene3D" id="3.40.50.300">
    <property type="entry name" value="P-loop containing nucleotide triphosphate hydrolases"/>
    <property type="match status" value="1"/>
</dbReference>
<keyword evidence="2 6" id="KW-0547">Nucleotide-binding</keyword>
<dbReference type="EMBL" id="CP077074">
    <property type="protein sequence ID" value="QXH37896.1"/>
    <property type="molecule type" value="Genomic_DNA"/>
</dbReference>
<keyword evidence="7" id="KW-1185">Reference proteome</keyword>
<evidence type="ECO:0000259" key="4">
    <source>
        <dbReference type="PROSITE" id="PS51192"/>
    </source>
</evidence>
<keyword evidence="1" id="KW-0378">Hydrolase</keyword>
<feature type="region of interest" description="Disordered" evidence="3">
    <location>
        <begin position="194"/>
        <end position="213"/>
    </location>
</feature>
<dbReference type="InterPro" id="IPR027417">
    <property type="entry name" value="P-loop_NTPase"/>
</dbReference>
<dbReference type="PROSITE" id="PS00690">
    <property type="entry name" value="DEAH_ATP_HELICASE"/>
    <property type="match status" value="1"/>
</dbReference>
<evidence type="ECO:0000259" key="5">
    <source>
        <dbReference type="PROSITE" id="PS51194"/>
    </source>
</evidence>
<organism evidence="6 7">
    <name type="scientific">Pseudomonas sessilinigenes</name>
    <dbReference type="NCBI Taxonomy" id="658629"/>
    <lineage>
        <taxon>Bacteria</taxon>
        <taxon>Pseudomonadati</taxon>
        <taxon>Pseudomonadota</taxon>
        <taxon>Gammaproteobacteria</taxon>
        <taxon>Pseudomonadales</taxon>
        <taxon>Pseudomonadaceae</taxon>
        <taxon>Pseudomonas</taxon>
    </lineage>
</organism>
<keyword evidence="2 6" id="KW-0347">Helicase</keyword>
<keyword evidence="2 6" id="KW-0067">ATP-binding</keyword>
<dbReference type="InterPro" id="IPR002464">
    <property type="entry name" value="DNA/RNA_helicase_DEAH_CS"/>
</dbReference>
<dbReference type="InterPro" id="IPR014001">
    <property type="entry name" value="Helicase_ATP-bd"/>
</dbReference>
<dbReference type="SMART" id="SM00487">
    <property type="entry name" value="DEXDc"/>
    <property type="match status" value="1"/>
</dbReference>
<accession>A0ABX8MFL4</accession>
<dbReference type="CDD" id="cd17919">
    <property type="entry name" value="DEXHc_Snf"/>
    <property type="match status" value="1"/>
</dbReference>
<dbReference type="CDD" id="cd18793">
    <property type="entry name" value="SF2_C_SNF"/>
    <property type="match status" value="1"/>
</dbReference>
<dbReference type="PANTHER" id="PTHR45766">
    <property type="entry name" value="DNA ANNEALING HELICASE AND ENDONUCLEASE ZRANB3 FAMILY MEMBER"/>
    <property type="match status" value="1"/>
</dbReference>
<dbReference type="Gene3D" id="3.40.50.10810">
    <property type="entry name" value="Tandem AAA-ATPase domain"/>
    <property type="match status" value="1"/>
</dbReference>
<evidence type="ECO:0000313" key="7">
    <source>
        <dbReference type="Proteomes" id="UP000693952"/>
    </source>
</evidence>
<dbReference type="Pfam" id="PF00176">
    <property type="entry name" value="SNF2-rel_dom"/>
    <property type="match status" value="1"/>
</dbReference>
<dbReference type="PROSITE" id="PS51192">
    <property type="entry name" value="HELICASE_ATP_BIND_1"/>
    <property type="match status" value="1"/>
</dbReference>
<dbReference type="Proteomes" id="UP000693952">
    <property type="component" value="Chromosome"/>
</dbReference>
<dbReference type="SMART" id="SM00490">
    <property type="entry name" value="HELICc"/>
    <property type="match status" value="1"/>
</dbReference>
<gene>
    <name evidence="6" type="ORF">KSS89_16525</name>
</gene>
<dbReference type="InterPro" id="IPR000330">
    <property type="entry name" value="SNF2_N"/>
</dbReference>
<name>A0ABX8MFL4_9PSED</name>
<dbReference type="RefSeq" id="WP_124346921.1">
    <property type="nucleotide sequence ID" value="NZ_CP027706.1"/>
</dbReference>
<reference evidence="6" key="1">
    <citation type="submission" date="2021-06" db="EMBL/GenBank/DDBJ databases">
        <title>Updating the genus Pseudomonas: Description of 43 new species and partition of the Pseudomonas putida group.</title>
        <authorList>
            <person name="Girard L."/>
            <person name="Lood C."/>
            <person name="Vandamme P."/>
            <person name="Rokni-Zadeh H."/>
            <person name="van Noort V."/>
            <person name="Hofte M."/>
            <person name="Lavigne R."/>
            <person name="De Mot R."/>
        </authorList>
    </citation>
    <scope>NUCLEOTIDE SEQUENCE</scope>
    <source>
        <strain evidence="6">CMR12a</strain>
    </source>
</reference>
<proteinExistence type="predicted"/>
<feature type="domain" description="Helicase ATP-binding" evidence="4">
    <location>
        <begin position="255"/>
        <end position="402"/>
    </location>
</feature>
<sequence length="657" mass="73730">MSRPRMMNRQPVLIEKAVFDGYDFGIQMPFIEGANKVLLRRGGFFIRRGEHPLNRHWRIPKNKLNSELDLVFHELLELGQDRFTESWQSFQEKLEQAQASPQRDAFIWGMQLRIAPLAGRGVLLSGDYHPGVVAVARRMRGVFLGKSTSWRIDASAELVRSNLILELGLAEEQIELLDIVQELLDDGSVAPAEGMPRISLGGPPQEATEATSTEEVSNEIYLAAVSPIERTEYSAQAISKALEGYSLLDHQPVGIAHLLQRTSALLADDMGLGKTRQAVIAAHIRAAGQPILVVTLSSLLINWEREIHAVYPAATVAQQKFAPEAQWMIINYERLGDYVTVAERYAVMVIDEAHRLKEPTALWTRHGFDIAAKIPNRYLLTGTPILNRETELHTLLRLSGHPIGQLPLKDFCEQFSGSPEFRQNLRAQLGDWMLRRRKDVLPGLKGKQRQLLAIAMSDEERRQYDVIRLEDKPIFARLGALRFYLEQLKIRIAMDLLSELDPDDKVILFCEFKPTVAALKALCEEAGIGHVTLVGSDSTAKRQKAIDRFQQDPDCRVFICTTSAAGTGNNLTAANYVFFLGLPWTPGQQDQAEDRAYRNGQLRMVIVKIPLIEASIDQQLWDLLLAKRQVSLELIEPEGQQEALAKKMLAATIGTVS</sequence>
<dbReference type="PANTHER" id="PTHR45766:SF6">
    <property type="entry name" value="SWI_SNF-RELATED MATRIX-ASSOCIATED ACTIN-DEPENDENT REGULATOR OF CHROMATIN SUBFAMILY A-LIKE PROTEIN 1"/>
    <property type="match status" value="1"/>
</dbReference>
<dbReference type="InterPro" id="IPR049730">
    <property type="entry name" value="SNF2/RAD54-like_C"/>
</dbReference>
<evidence type="ECO:0000256" key="3">
    <source>
        <dbReference type="SAM" id="MobiDB-lite"/>
    </source>
</evidence>
<protein>
    <submittedName>
        <fullName evidence="6">DEAD/DEAH box helicase</fullName>
    </submittedName>
</protein>
<evidence type="ECO:0000256" key="2">
    <source>
        <dbReference type="ARBA" id="ARBA00022806"/>
    </source>
</evidence>
<dbReference type="SUPFAM" id="SSF52540">
    <property type="entry name" value="P-loop containing nucleoside triphosphate hydrolases"/>
    <property type="match status" value="2"/>
</dbReference>
<feature type="domain" description="Helicase C-terminal" evidence="5">
    <location>
        <begin position="484"/>
        <end position="650"/>
    </location>
</feature>
<evidence type="ECO:0000256" key="1">
    <source>
        <dbReference type="ARBA" id="ARBA00022801"/>
    </source>
</evidence>
<dbReference type="GO" id="GO:0004386">
    <property type="term" value="F:helicase activity"/>
    <property type="evidence" value="ECO:0007669"/>
    <property type="project" value="UniProtKB-KW"/>
</dbReference>
<dbReference type="InterPro" id="IPR001650">
    <property type="entry name" value="Helicase_C-like"/>
</dbReference>
<dbReference type="Pfam" id="PF00271">
    <property type="entry name" value="Helicase_C"/>
    <property type="match status" value="1"/>
</dbReference>